<comment type="caution">
    <text evidence="1">The sequence shown here is derived from an EMBL/GenBank/DDBJ whole genome shotgun (WGS) entry which is preliminary data.</text>
</comment>
<gene>
    <name evidence="1" type="ORF">CYMTET_42661</name>
</gene>
<name>A0AAE0F2F0_9CHLO</name>
<proteinExistence type="predicted"/>
<dbReference type="Proteomes" id="UP001190700">
    <property type="component" value="Unassembled WGS sequence"/>
</dbReference>
<keyword evidence="2" id="KW-1185">Reference proteome</keyword>
<evidence type="ECO:0000313" key="1">
    <source>
        <dbReference type="EMBL" id="KAK3247855.1"/>
    </source>
</evidence>
<reference evidence="1 2" key="1">
    <citation type="journal article" date="2015" name="Genome Biol. Evol.">
        <title>Comparative Genomics of a Bacterivorous Green Alga Reveals Evolutionary Causalities and Consequences of Phago-Mixotrophic Mode of Nutrition.</title>
        <authorList>
            <person name="Burns J.A."/>
            <person name="Paasch A."/>
            <person name="Narechania A."/>
            <person name="Kim E."/>
        </authorList>
    </citation>
    <scope>NUCLEOTIDE SEQUENCE [LARGE SCALE GENOMIC DNA]</scope>
    <source>
        <strain evidence="1 2">PLY_AMNH</strain>
    </source>
</reference>
<protein>
    <submittedName>
        <fullName evidence="1">Uncharacterized protein</fullName>
    </submittedName>
</protein>
<dbReference type="EMBL" id="LGRX02028605">
    <property type="protein sequence ID" value="KAK3247855.1"/>
    <property type="molecule type" value="Genomic_DNA"/>
</dbReference>
<evidence type="ECO:0000313" key="2">
    <source>
        <dbReference type="Proteomes" id="UP001190700"/>
    </source>
</evidence>
<organism evidence="1 2">
    <name type="scientific">Cymbomonas tetramitiformis</name>
    <dbReference type="NCBI Taxonomy" id="36881"/>
    <lineage>
        <taxon>Eukaryota</taxon>
        <taxon>Viridiplantae</taxon>
        <taxon>Chlorophyta</taxon>
        <taxon>Pyramimonadophyceae</taxon>
        <taxon>Pyramimonadales</taxon>
        <taxon>Pyramimonadaceae</taxon>
        <taxon>Cymbomonas</taxon>
    </lineage>
</organism>
<sequence>MFGSLFQLDDATIPIRREVNELLYATLLNIVDPTSAVGAWVEASRAAFPEDGKRAILEIVRRLHDAPGPMMESTKELLGIKFDYGVDPSENIAKFKFSLRESSRKTTWDQEEVKDLFLAALDRQYYAPVLDEFIRHDQRADTDILTMQQRVMAVFAAKRAPAKDVHPRAAYAGVSDQLSDVVEALDSLHREVRALKQGHV</sequence>
<dbReference type="AlphaFoldDB" id="A0AAE0F2F0"/>
<accession>A0AAE0F2F0</accession>